<accession>B2A7M4</accession>
<dbReference type="EMBL" id="CP001034">
    <property type="protein sequence ID" value="ACB85733.1"/>
    <property type="molecule type" value="Genomic_DNA"/>
</dbReference>
<dbReference type="Pfam" id="PF02698">
    <property type="entry name" value="DUF218"/>
    <property type="match status" value="1"/>
</dbReference>
<dbReference type="InterPro" id="IPR051599">
    <property type="entry name" value="Cell_Envelope_Assoc"/>
</dbReference>
<name>B2A7M4_NATTJ</name>
<keyword evidence="1" id="KW-1133">Transmembrane helix</keyword>
<dbReference type="KEGG" id="nth:Nther_2167"/>
<feature type="domain" description="DUF218" evidence="2">
    <location>
        <begin position="37"/>
        <end position="182"/>
    </location>
</feature>
<keyword evidence="4" id="KW-1185">Reference proteome</keyword>
<dbReference type="Gene3D" id="3.40.50.620">
    <property type="entry name" value="HUPs"/>
    <property type="match status" value="1"/>
</dbReference>
<proteinExistence type="predicted"/>
<evidence type="ECO:0000256" key="1">
    <source>
        <dbReference type="SAM" id="Phobius"/>
    </source>
</evidence>
<protein>
    <recommendedName>
        <fullName evidence="2">DUF218 domain-containing protein</fullName>
    </recommendedName>
</protein>
<gene>
    <name evidence="3" type="ordered locus">Nther_2167</name>
</gene>
<dbReference type="InterPro" id="IPR003848">
    <property type="entry name" value="DUF218"/>
</dbReference>
<dbReference type="eggNOG" id="COG1434">
    <property type="taxonomic scope" value="Bacteria"/>
</dbReference>
<reference evidence="3 4" key="1">
    <citation type="submission" date="2008-04" db="EMBL/GenBank/DDBJ databases">
        <title>Complete sequence of chromosome of Natranaerobius thermophilus JW/NM-WN-LF.</title>
        <authorList>
            <consortium name="US DOE Joint Genome Institute"/>
            <person name="Copeland A."/>
            <person name="Lucas S."/>
            <person name="Lapidus A."/>
            <person name="Glavina del Rio T."/>
            <person name="Dalin E."/>
            <person name="Tice H."/>
            <person name="Bruce D."/>
            <person name="Goodwin L."/>
            <person name="Pitluck S."/>
            <person name="Chertkov O."/>
            <person name="Brettin T."/>
            <person name="Detter J.C."/>
            <person name="Han C."/>
            <person name="Kuske C.R."/>
            <person name="Schmutz J."/>
            <person name="Larimer F."/>
            <person name="Land M."/>
            <person name="Hauser L."/>
            <person name="Kyrpides N."/>
            <person name="Lykidis A."/>
            <person name="Mesbah N.M."/>
            <person name="Wiegel J."/>
        </authorList>
    </citation>
    <scope>NUCLEOTIDE SEQUENCE [LARGE SCALE GENOMIC DNA]</scope>
    <source>
        <strain evidence="4">ATCC BAA-1301 / DSM 18059 / JW/NM-WN-LF</strain>
    </source>
</reference>
<dbReference type="PANTHER" id="PTHR30336:SF20">
    <property type="entry name" value="DUF218 DOMAIN-CONTAINING PROTEIN"/>
    <property type="match status" value="1"/>
</dbReference>
<reference evidence="3 4" key="2">
    <citation type="journal article" date="2011" name="J. Bacteriol.">
        <title>Complete genome sequence of the anaerobic, halophilic alkalithermophile Natranaerobius thermophilus JW/NM-WN-LF.</title>
        <authorList>
            <person name="Zhao B."/>
            <person name="Mesbah N.M."/>
            <person name="Dalin E."/>
            <person name="Goodwin L."/>
            <person name="Nolan M."/>
            <person name="Pitluck S."/>
            <person name="Chertkov O."/>
            <person name="Brettin T.S."/>
            <person name="Han J."/>
            <person name="Larimer F.W."/>
            <person name="Land M.L."/>
            <person name="Hauser L."/>
            <person name="Kyrpides N."/>
            <person name="Wiegel J."/>
        </authorList>
    </citation>
    <scope>NUCLEOTIDE SEQUENCE [LARGE SCALE GENOMIC DNA]</scope>
    <source>
        <strain evidence="4">ATCC BAA-1301 / DSM 18059 / JW/NM-WN-LF</strain>
    </source>
</reference>
<dbReference type="PANTHER" id="PTHR30336">
    <property type="entry name" value="INNER MEMBRANE PROTEIN, PROBABLE PERMEASE"/>
    <property type="match status" value="1"/>
</dbReference>
<keyword evidence="1" id="KW-0812">Transmembrane</keyword>
<sequence>MSSKKFLIPLAVIIMLIIFAAIRIWTFGAQNELVDADAAIVLGAAVWDGQPSPVFEERLNHAIWIYENEYVDKLILTGGKAEDTDRAESQVAKDYAIKNQVQKDDILIETKSSITEENFKYAQEIAAEHELESFIVVSDPLHMRRAITIAETKGMDVYPSPTPGSAYETLRSQVPFLIREVIFYIGYIISLPYR</sequence>
<organism evidence="3 4">
    <name type="scientific">Natranaerobius thermophilus (strain ATCC BAA-1301 / DSM 18059 / JW/NM-WN-LF)</name>
    <dbReference type="NCBI Taxonomy" id="457570"/>
    <lineage>
        <taxon>Bacteria</taxon>
        <taxon>Bacillati</taxon>
        <taxon>Bacillota</taxon>
        <taxon>Clostridia</taxon>
        <taxon>Natranaerobiales</taxon>
        <taxon>Natranaerobiaceae</taxon>
        <taxon>Natranaerobius</taxon>
    </lineage>
</organism>
<dbReference type="HOGENOM" id="CLU_051474_3_0_9"/>
<evidence type="ECO:0000313" key="4">
    <source>
        <dbReference type="Proteomes" id="UP000001683"/>
    </source>
</evidence>
<dbReference type="InterPro" id="IPR014729">
    <property type="entry name" value="Rossmann-like_a/b/a_fold"/>
</dbReference>
<feature type="transmembrane region" description="Helical" evidence="1">
    <location>
        <begin position="6"/>
        <end position="25"/>
    </location>
</feature>
<dbReference type="InParanoid" id="B2A7M4"/>
<dbReference type="GO" id="GO:0005886">
    <property type="term" value="C:plasma membrane"/>
    <property type="evidence" value="ECO:0007669"/>
    <property type="project" value="TreeGrafter"/>
</dbReference>
<dbReference type="CDD" id="cd06259">
    <property type="entry name" value="YdcF-like"/>
    <property type="match status" value="1"/>
</dbReference>
<keyword evidence="1" id="KW-0472">Membrane</keyword>
<evidence type="ECO:0000313" key="3">
    <source>
        <dbReference type="EMBL" id="ACB85733.1"/>
    </source>
</evidence>
<dbReference type="AlphaFoldDB" id="B2A7M4"/>
<dbReference type="STRING" id="457570.Nther_2167"/>
<dbReference type="Proteomes" id="UP000001683">
    <property type="component" value="Chromosome"/>
</dbReference>
<evidence type="ECO:0000259" key="2">
    <source>
        <dbReference type="Pfam" id="PF02698"/>
    </source>
</evidence>